<keyword evidence="5" id="KW-0206">Cytoskeleton</keyword>
<evidence type="ECO:0000256" key="7">
    <source>
        <dbReference type="SAM" id="SignalP"/>
    </source>
</evidence>
<dbReference type="InterPro" id="IPR044806">
    <property type="entry name" value="WVD2/WDL1-4"/>
</dbReference>
<feature type="compositionally biased region" description="Low complexity" evidence="6">
    <location>
        <begin position="73"/>
        <end position="86"/>
    </location>
</feature>
<name>A0AAW1GY31_SAPOF</name>
<evidence type="ECO:0000256" key="4">
    <source>
        <dbReference type="ARBA" id="ARBA00022701"/>
    </source>
</evidence>
<feature type="compositionally biased region" description="Basic and acidic residues" evidence="6">
    <location>
        <begin position="91"/>
        <end position="104"/>
    </location>
</feature>
<dbReference type="Proteomes" id="UP001443914">
    <property type="component" value="Unassembled WGS sequence"/>
</dbReference>
<feature type="compositionally biased region" description="Polar residues" evidence="6">
    <location>
        <begin position="165"/>
        <end position="177"/>
    </location>
</feature>
<feature type="compositionally biased region" description="Basic and acidic residues" evidence="6">
    <location>
        <begin position="440"/>
        <end position="464"/>
    </location>
</feature>
<feature type="domain" description="TPX2 C-terminal" evidence="8">
    <location>
        <begin position="293"/>
        <end position="362"/>
    </location>
</feature>
<proteinExistence type="inferred from homology"/>
<feature type="region of interest" description="Disordered" evidence="6">
    <location>
        <begin position="162"/>
        <end position="226"/>
    </location>
</feature>
<evidence type="ECO:0000256" key="5">
    <source>
        <dbReference type="ARBA" id="ARBA00023212"/>
    </source>
</evidence>
<dbReference type="AlphaFoldDB" id="A0AAW1GY31"/>
<dbReference type="GO" id="GO:0000226">
    <property type="term" value="P:microtubule cytoskeleton organization"/>
    <property type="evidence" value="ECO:0007669"/>
    <property type="project" value="InterPro"/>
</dbReference>
<evidence type="ECO:0000256" key="2">
    <source>
        <dbReference type="ARBA" id="ARBA00005885"/>
    </source>
</evidence>
<dbReference type="PANTHER" id="PTHR46372">
    <property type="entry name" value="PROTEIN WVD2-LIKE 3"/>
    <property type="match status" value="1"/>
</dbReference>
<comment type="similarity">
    <text evidence="2">Belongs to the TPX2 family.</text>
</comment>
<feature type="signal peptide" evidence="7">
    <location>
        <begin position="1"/>
        <end position="23"/>
    </location>
</feature>
<dbReference type="PANTHER" id="PTHR46372:SF26">
    <property type="entry name" value="(WILD MALAYSIAN BANANA) HYPOTHETICAL PROTEIN"/>
    <property type="match status" value="1"/>
</dbReference>
<dbReference type="GO" id="GO:0008017">
    <property type="term" value="F:microtubule binding"/>
    <property type="evidence" value="ECO:0007669"/>
    <property type="project" value="InterPro"/>
</dbReference>
<accession>A0AAW1GY31</accession>
<comment type="caution">
    <text evidence="9">The sequence shown here is derived from an EMBL/GenBank/DDBJ whole genome shotgun (WGS) entry which is preliminary data.</text>
</comment>
<feature type="region of interest" description="Disordered" evidence="6">
    <location>
        <begin position="73"/>
        <end position="134"/>
    </location>
</feature>
<feature type="chain" id="PRO_5043351408" description="TPX2 C-terminal domain-containing protein" evidence="7">
    <location>
        <begin position="24"/>
        <end position="512"/>
    </location>
</feature>
<dbReference type="EMBL" id="JBDFQZ010000013">
    <property type="protein sequence ID" value="KAK9668612.1"/>
    <property type="molecule type" value="Genomic_DNA"/>
</dbReference>
<organism evidence="9 10">
    <name type="scientific">Saponaria officinalis</name>
    <name type="common">Common soapwort</name>
    <name type="synonym">Lychnis saponaria</name>
    <dbReference type="NCBI Taxonomy" id="3572"/>
    <lineage>
        <taxon>Eukaryota</taxon>
        <taxon>Viridiplantae</taxon>
        <taxon>Streptophyta</taxon>
        <taxon>Embryophyta</taxon>
        <taxon>Tracheophyta</taxon>
        <taxon>Spermatophyta</taxon>
        <taxon>Magnoliopsida</taxon>
        <taxon>eudicotyledons</taxon>
        <taxon>Gunneridae</taxon>
        <taxon>Pentapetalae</taxon>
        <taxon>Caryophyllales</taxon>
        <taxon>Caryophyllaceae</taxon>
        <taxon>Caryophylleae</taxon>
        <taxon>Saponaria</taxon>
    </lineage>
</organism>
<keyword evidence="3" id="KW-0963">Cytoplasm</keyword>
<dbReference type="Pfam" id="PF06886">
    <property type="entry name" value="TPX2"/>
    <property type="match status" value="1"/>
</dbReference>
<evidence type="ECO:0000256" key="3">
    <source>
        <dbReference type="ARBA" id="ARBA00022490"/>
    </source>
</evidence>
<feature type="region of interest" description="Disordered" evidence="6">
    <location>
        <begin position="34"/>
        <end position="55"/>
    </location>
</feature>
<evidence type="ECO:0000256" key="6">
    <source>
        <dbReference type="SAM" id="MobiDB-lite"/>
    </source>
</evidence>
<gene>
    <name evidence="9" type="ORF">RND81_13G072200</name>
</gene>
<feature type="compositionally biased region" description="Basic and acidic residues" evidence="6">
    <location>
        <begin position="312"/>
        <end position="339"/>
    </location>
</feature>
<feature type="compositionally biased region" description="Basic and acidic residues" evidence="6">
    <location>
        <begin position="34"/>
        <end position="43"/>
    </location>
</feature>
<protein>
    <recommendedName>
        <fullName evidence="8">TPX2 C-terminal domain-containing protein</fullName>
    </recommendedName>
</protein>
<keyword evidence="7" id="KW-0732">Signal</keyword>
<feature type="region of interest" description="Disordered" evidence="6">
    <location>
        <begin position="264"/>
        <end position="285"/>
    </location>
</feature>
<evidence type="ECO:0000313" key="10">
    <source>
        <dbReference type="Proteomes" id="UP001443914"/>
    </source>
</evidence>
<dbReference type="GO" id="GO:0005874">
    <property type="term" value="C:microtubule"/>
    <property type="evidence" value="ECO:0007669"/>
    <property type="project" value="UniProtKB-KW"/>
</dbReference>
<sequence length="512" mass="54766">MSCFVVFIHVIQMLNSVIWICEMELENGVNVEDKNSVSEKPNLDELGVSVNDQNGDVNGEKFVDANAISKNVSKSGSVKGSKTKSGGAKGSKTDVGREVSKPSKESVATIEGNPRPKRVIKEQANGKALASSLRNQKASVSQSLSFPSKGAHGSVLRKSIDASAMKSSTKQSITNGIKSGAPSEASLTSDSVVDSSNGKTLSEVTSKETTVKKTKPSAKQSSSTLILSSKHSVSAKSVLKIATTVDPTSDAAPVVEPWTKLVQEELSENGDESKESIENQDSSAMRKSIASGFAFRLDERAEKRKEFNMKIEEKIHAKEAEKTNIQAKSKESQEAEIKQLRKSLNFKASPMPTFYKEPPPKVELKKIPITRPKSPKLGRSKSSASGTASPPEGAAPSVSPRVSVMQKKVAANGEKSADATKKSASKSQSKLQPRETVGVKSEEKNIKPKPKIKEVEAEKEKAVPEIDSVSQTSVKATEITIQLPAGEVSKDEEVISNTPNTEAMVSQIMVGS</sequence>
<feature type="compositionally biased region" description="Polar residues" evidence="6">
    <location>
        <begin position="185"/>
        <end position="200"/>
    </location>
</feature>
<feature type="region of interest" description="Disordered" evidence="6">
    <location>
        <begin position="312"/>
        <end position="473"/>
    </location>
</feature>
<reference evidence="9" key="1">
    <citation type="submission" date="2024-03" db="EMBL/GenBank/DDBJ databases">
        <title>WGS assembly of Saponaria officinalis var. Norfolk2.</title>
        <authorList>
            <person name="Jenkins J."/>
            <person name="Shu S."/>
            <person name="Grimwood J."/>
            <person name="Barry K."/>
            <person name="Goodstein D."/>
            <person name="Schmutz J."/>
            <person name="Leebens-Mack J."/>
            <person name="Osbourn A."/>
        </authorList>
    </citation>
    <scope>NUCLEOTIDE SEQUENCE [LARGE SCALE GENOMIC DNA]</scope>
    <source>
        <strain evidence="9">JIC</strain>
    </source>
</reference>
<dbReference type="InterPro" id="IPR027329">
    <property type="entry name" value="TPX2_C"/>
</dbReference>
<evidence type="ECO:0000256" key="1">
    <source>
        <dbReference type="ARBA" id="ARBA00004245"/>
    </source>
</evidence>
<comment type="subcellular location">
    <subcellularLocation>
        <location evidence="1">Cytoplasm</location>
        <location evidence="1">Cytoskeleton</location>
    </subcellularLocation>
</comment>
<feature type="compositionally biased region" description="Low complexity" evidence="6">
    <location>
        <begin position="217"/>
        <end position="226"/>
    </location>
</feature>
<keyword evidence="10" id="KW-1185">Reference proteome</keyword>
<keyword evidence="4" id="KW-0493">Microtubule</keyword>
<evidence type="ECO:0000313" key="9">
    <source>
        <dbReference type="EMBL" id="KAK9668612.1"/>
    </source>
</evidence>
<evidence type="ECO:0000259" key="8">
    <source>
        <dbReference type="Pfam" id="PF06886"/>
    </source>
</evidence>